<evidence type="ECO:0000313" key="1">
    <source>
        <dbReference type="EMBL" id="VVE67839.1"/>
    </source>
</evidence>
<dbReference type="AlphaFoldDB" id="A0A5E5A2I8"/>
<dbReference type="GO" id="GO:0003677">
    <property type="term" value="F:DNA binding"/>
    <property type="evidence" value="ECO:0007669"/>
    <property type="project" value="InterPro"/>
</dbReference>
<accession>A0A5E5A2I8</accession>
<evidence type="ECO:0000313" key="2">
    <source>
        <dbReference type="Proteomes" id="UP000383122"/>
    </source>
</evidence>
<dbReference type="SUPFAM" id="SSF47413">
    <property type="entry name" value="lambda repressor-like DNA-binding domains"/>
    <property type="match status" value="1"/>
</dbReference>
<organism evidence="1 2">
    <name type="scientific">Pandoraea anapnoica</name>
    <dbReference type="NCBI Taxonomy" id="2508301"/>
    <lineage>
        <taxon>Bacteria</taxon>
        <taxon>Pseudomonadati</taxon>
        <taxon>Pseudomonadota</taxon>
        <taxon>Betaproteobacteria</taxon>
        <taxon>Burkholderiales</taxon>
        <taxon>Burkholderiaceae</taxon>
        <taxon>Pandoraea</taxon>
    </lineage>
</organism>
<sequence>MTPVDELRLLREAVAEESQAVVARRLGVSRSSICMLLSGKYPGNTAKMMERVRTNLRFVHCPHDDITISLDECRSFATERPPINKPEQLRHWRACQSCPNRPRRTTDAKE</sequence>
<dbReference type="InterPro" id="IPR001387">
    <property type="entry name" value="Cro/C1-type_HTH"/>
</dbReference>
<dbReference type="InterPro" id="IPR010982">
    <property type="entry name" value="Lambda_DNA-bd_dom_sf"/>
</dbReference>
<dbReference type="OrthoDB" id="7358102at2"/>
<reference evidence="1 2" key="1">
    <citation type="submission" date="2019-08" db="EMBL/GenBank/DDBJ databases">
        <authorList>
            <person name="Peeters C."/>
        </authorList>
    </citation>
    <scope>NUCLEOTIDE SEQUENCE [LARGE SCALE GENOMIC DNA]</scope>
    <source>
        <strain evidence="1 2">LMG 31117</strain>
    </source>
</reference>
<dbReference type="CDD" id="cd00093">
    <property type="entry name" value="HTH_XRE"/>
    <property type="match status" value="1"/>
</dbReference>
<dbReference type="Gene3D" id="1.10.260.40">
    <property type="entry name" value="lambda repressor-like DNA-binding domains"/>
    <property type="match status" value="1"/>
</dbReference>
<dbReference type="RefSeq" id="WP_150738680.1">
    <property type="nucleotide sequence ID" value="NZ_CABPSP010000007.1"/>
</dbReference>
<keyword evidence="2" id="KW-1185">Reference proteome</keyword>
<dbReference type="EMBL" id="CABPSP010000007">
    <property type="protein sequence ID" value="VVE67839.1"/>
    <property type="molecule type" value="Genomic_DNA"/>
</dbReference>
<dbReference type="Proteomes" id="UP000383122">
    <property type="component" value="Unassembled WGS sequence"/>
</dbReference>
<name>A0A5E5A2I8_9BURK</name>
<gene>
    <name evidence="1" type="ORF">PAN31117_02784</name>
</gene>
<proteinExistence type="predicted"/>
<protein>
    <submittedName>
        <fullName evidence="1">Regulatory protein, LacI</fullName>
    </submittedName>
</protein>